<accession>X1GMP6</accession>
<keyword evidence="1" id="KW-0472">Membrane</keyword>
<protein>
    <recommendedName>
        <fullName evidence="2">Transglutaminase-like domain-containing protein</fullName>
    </recommendedName>
</protein>
<dbReference type="InterPro" id="IPR038765">
    <property type="entry name" value="Papain-like_cys_pep_sf"/>
</dbReference>
<dbReference type="AlphaFoldDB" id="X1GMP6"/>
<gene>
    <name evidence="3" type="ORF">S03H2_10278</name>
</gene>
<proteinExistence type="predicted"/>
<feature type="non-terminal residue" evidence="3">
    <location>
        <position position="1"/>
    </location>
</feature>
<feature type="domain" description="Transglutaminase-like" evidence="2">
    <location>
        <begin position="54"/>
        <end position="153"/>
    </location>
</feature>
<keyword evidence="1" id="KW-1133">Transmembrane helix</keyword>
<name>X1GMP6_9ZZZZ</name>
<feature type="transmembrane region" description="Helical" evidence="1">
    <location>
        <begin position="224"/>
        <end position="245"/>
    </location>
</feature>
<dbReference type="PANTHER" id="PTHR33490">
    <property type="entry name" value="BLR5614 PROTEIN-RELATED"/>
    <property type="match status" value="1"/>
</dbReference>
<evidence type="ECO:0000313" key="3">
    <source>
        <dbReference type="EMBL" id="GAH34278.1"/>
    </source>
</evidence>
<dbReference type="Gene3D" id="3.10.620.30">
    <property type="match status" value="1"/>
</dbReference>
<comment type="caution">
    <text evidence="3">The sequence shown here is derived from an EMBL/GenBank/DDBJ whole genome shotgun (WGS) entry which is preliminary data.</text>
</comment>
<keyword evidence="1" id="KW-0812">Transmembrane</keyword>
<dbReference type="SUPFAM" id="SSF54001">
    <property type="entry name" value="Cysteine proteinases"/>
    <property type="match status" value="1"/>
</dbReference>
<dbReference type="EMBL" id="BARU01005298">
    <property type="protein sequence ID" value="GAH34278.1"/>
    <property type="molecule type" value="Genomic_DNA"/>
</dbReference>
<evidence type="ECO:0000259" key="2">
    <source>
        <dbReference type="SMART" id="SM00460"/>
    </source>
</evidence>
<dbReference type="Pfam" id="PF01841">
    <property type="entry name" value="Transglut_core"/>
    <property type="match status" value="1"/>
</dbReference>
<organism evidence="3">
    <name type="scientific">marine sediment metagenome</name>
    <dbReference type="NCBI Taxonomy" id="412755"/>
    <lineage>
        <taxon>unclassified sequences</taxon>
        <taxon>metagenomes</taxon>
        <taxon>ecological metagenomes</taxon>
    </lineage>
</organism>
<dbReference type="InterPro" id="IPR002931">
    <property type="entry name" value="Transglutaminase-like"/>
</dbReference>
<sequence>EPLFEMNDPTLISLSNSLVEGLTNPIDKAKAIYDYVSENIEYVGQAVERGALWAYQNKEGDCSEYSNLMITLLRIQGIPARKCTGLILSNATAAGVATPNNNLGVGAEWDYYSNFLKDSPSFSAGILDSNTLLHAWLEYYVPNIGWIPSDPTWGSTGYNYFNYMDFIHLTANIGAWFEIPSLTNNVSEYSVLPSPVYQANGVFEYETLIHVEVLEVNLIEDNTILPIIVGLIILITFLVIIYIFIKTGKSKKENKVMYENDSLSYTY</sequence>
<evidence type="ECO:0000256" key="1">
    <source>
        <dbReference type="SAM" id="Phobius"/>
    </source>
</evidence>
<dbReference type="SMART" id="SM00460">
    <property type="entry name" value="TGc"/>
    <property type="match status" value="1"/>
</dbReference>
<reference evidence="3" key="1">
    <citation type="journal article" date="2014" name="Front. Microbiol.">
        <title>High frequency of phylogenetically diverse reductive dehalogenase-homologous genes in deep subseafloor sedimentary metagenomes.</title>
        <authorList>
            <person name="Kawai M."/>
            <person name="Futagami T."/>
            <person name="Toyoda A."/>
            <person name="Takaki Y."/>
            <person name="Nishi S."/>
            <person name="Hori S."/>
            <person name="Arai W."/>
            <person name="Tsubouchi T."/>
            <person name="Morono Y."/>
            <person name="Uchiyama I."/>
            <person name="Ito T."/>
            <person name="Fujiyama A."/>
            <person name="Inagaki F."/>
            <person name="Takami H."/>
        </authorList>
    </citation>
    <scope>NUCLEOTIDE SEQUENCE</scope>
    <source>
        <strain evidence="3">Expedition CK06-06</strain>
    </source>
</reference>